<dbReference type="EMBL" id="ASPP01021704">
    <property type="protein sequence ID" value="ETO12119.1"/>
    <property type="molecule type" value="Genomic_DNA"/>
</dbReference>
<accession>X6MDZ6</accession>
<comment type="caution">
    <text evidence="1">The sequence shown here is derived from an EMBL/GenBank/DDBJ whole genome shotgun (WGS) entry which is preliminary data.</text>
</comment>
<evidence type="ECO:0000313" key="1">
    <source>
        <dbReference type="EMBL" id="ETO12119.1"/>
    </source>
</evidence>
<reference evidence="1 2" key="1">
    <citation type="journal article" date="2013" name="Curr. Biol.">
        <title>The Genome of the Foraminiferan Reticulomyxa filosa.</title>
        <authorList>
            <person name="Glockner G."/>
            <person name="Hulsmann N."/>
            <person name="Schleicher M."/>
            <person name="Noegel A.A."/>
            <person name="Eichinger L."/>
            <person name="Gallinger C."/>
            <person name="Pawlowski J."/>
            <person name="Sierra R."/>
            <person name="Euteneuer U."/>
            <person name="Pillet L."/>
            <person name="Moustafa A."/>
            <person name="Platzer M."/>
            <person name="Groth M."/>
            <person name="Szafranski K."/>
            <person name="Schliwa M."/>
        </authorList>
    </citation>
    <scope>NUCLEOTIDE SEQUENCE [LARGE SCALE GENOMIC DNA]</scope>
</reference>
<evidence type="ECO:0000313" key="2">
    <source>
        <dbReference type="Proteomes" id="UP000023152"/>
    </source>
</evidence>
<dbReference type="AlphaFoldDB" id="X6MDZ6"/>
<proteinExistence type="predicted"/>
<organism evidence="1 2">
    <name type="scientific">Reticulomyxa filosa</name>
    <dbReference type="NCBI Taxonomy" id="46433"/>
    <lineage>
        <taxon>Eukaryota</taxon>
        <taxon>Sar</taxon>
        <taxon>Rhizaria</taxon>
        <taxon>Retaria</taxon>
        <taxon>Foraminifera</taxon>
        <taxon>Monothalamids</taxon>
        <taxon>Reticulomyxidae</taxon>
        <taxon>Reticulomyxa</taxon>
    </lineage>
</organism>
<protein>
    <submittedName>
        <fullName evidence="1">Uncharacterized protein</fullName>
    </submittedName>
</protein>
<name>X6MDZ6_RETFI</name>
<keyword evidence="2" id="KW-1185">Reference proteome</keyword>
<gene>
    <name evidence="1" type="ORF">RFI_25256</name>
</gene>
<sequence>MQNQVRFLKTILVHKCQTFKNEKFNGDTNPDNILLMFNGRLVIIDYDQLKYLSKEEFTHLSELVIDECHYNLECVVKKVDEMEFIKEQHQIAQAYLQEIGIVKLYFFEGVSNLD</sequence>
<dbReference type="Proteomes" id="UP000023152">
    <property type="component" value="Unassembled WGS sequence"/>
</dbReference>